<dbReference type="SUPFAM" id="SSF69322">
    <property type="entry name" value="Tricorn protease domain 2"/>
    <property type="match status" value="1"/>
</dbReference>
<evidence type="ECO:0008006" key="4">
    <source>
        <dbReference type="Google" id="ProtNLM"/>
    </source>
</evidence>
<dbReference type="AlphaFoldDB" id="A0A1I2RB99"/>
<proteinExistence type="predicted"/>
<dbReference type="OrthoDB" id="9797498at2"/>
<dbReference type="STRING" id="435880.SAMN04487988_103177"/>
<dbReference type="RefSeq" id="WP_092789687.1">
    <property type="nucleotide sequence ID" value="NZ_FOPC01000003.1"/>
</dbReference>
<dbReference type="Proteomes" id="UP000199642">
    <property type="component" value="Unassembled WGS sequence"/>
</dbReference>
<accession>A0A1I2RB99</accession>
<organism evidence="2 3">
    <name type="scientific">Algoriphagus hitonicola</name>
    <dbReference type="NCBI Taxonomy" id="435880"/>
    <lineage>
        <taxon>Bacteria</taxon>
        <taxon>Pseudomonadati</taxon>
        <taxon>Bacteroidota</taxon>
        <taxon>Cytophagia</taxon>
        <taxon>Cytophagales</taxon>
        <taxon>Cyclobacteriaceae</taxon>
        <taxon>Algoriphagus</taxon>
    </lineage>
</organism>
<sequence>MQKNKITLLILTYFISHSFLLAQTSFDLWTVQVQGKGARIQLIPGTEKALTDREEYDNQPSFINESQVVFSAADKKGNHDIIVYNFENGKFTNLSKTADRSEFSPTITDCGQYISAVVVEPDGKQRLWLYPTNFEEPELLYDDIEPVGYYDWYDNKAAMFVLGDPNSLIYARGRNDLLTIDQNVGRSIHKRPKTEQITYFDQDTALEFPDGEAYELKSFDFVKDQTLTFGLGLPGSQDFIWLDKNTLLMARGNSFYLRKWNEKNWKLLGSISADTHQNISRIAYSPDQQVLVFAMERK</sequence>
<dbReference type="InterPro" id="IPR011042">
    <property type="entry name" value="6-blade_b-propeller_TolB-like"/>
</dbReference>
<evidence type="ECO:0000256" key="1">
    <source>
        <dbReference type="SAM" id="SignalP"/>
    </source>
</evidence>
<reference evidence="3" key="1">
    <citation type="submission" date="2016-10" db="EMBL/GenBank/DDBJ databases">
        <authorList>
            <person name="Varghese N."/>
            <person name="Submissions S."/>
        </authorList>
    </citation>
    <scope>NUCLEOTIDE SEQUENCE [LARGE SCALE GENOMIC DNA]</scope>
    <source>
        <strain evidence="3">DSM 19315</strain>
    </source>
</reference>
<keyword evidence="3" id="KW-1185">Reference proteome</keyword>
<name>A0A1I2RB99_9BACT</name>
<evidence type="ECO:0000313" key="2">
    <source>
        <dbReference type="EMBL" id="SFG38005.1"/>
    </source>
</evidence>
<protein>
    <recommendedName>
        <fullName evidence="4">WD40-like Beta Propeller Repeat</fullName>
    </recommendedName>
</protein>
<evidence type="ECO:0000313" key="3">
    <source>
        <dbReference type="Proteomes" id="UP000199642"/>
    </source>
</evidence>
<feature type="chain" id="PRO_5011515386" description="WD40-like Beta Propeller Repeat" evidence="1">
    <location>
        <begin position="23"/>
        <end position="298"/>
    </location>
</feature>
<keyword evidence="1" id="KW-0732">Signal</keyword>
<gene>
    <name evidence="2" type="ORF">SAMN04487988_103177</name>
</gene>
<dbReference type="EMBL" id="FOPC01000003">
    <property type="protein sequence ID" value="SFG38005.1"/>
    <property type="molecule type" value="Genomic_DNA"/>
</dbReference>
<dbReference type="Gene3D" id="2.120.10.30">
    <property type="entry name" value="TolB, C-terminal domain"/>
    <property type="match status" value="1"/>
</dbReference>
<feature type="signal peptide" evidence="1">
    <location>
        <begin position="1"/>
        <end position="22"/>
    </location>
</feature>